<evidence type="ECO:0000313" key="2">
    <source>
        <dbReference type="Proteomes" id="UP001439008"/>
    </source>
</evidence>
<protein>
    <submittedName>
        <fullName evidence="1">Uncharacterized protein</fullName>
    </submittedName>
</protein>
<proteinExistence type="predicted"/>
<gene>
    <name evidence="1" type="ORF">MHBO_000890</name>
</gene>
<name>A0ABV2AID7_9EUKA</name>
<reference evidence="1 2" key="1">
    <citation type="journal article" date="2024" name="BMC Biol.">
        <title>Comparative genomics of Ascetosporea gives new insight into the evolutionary basis for animal parasitism in Rhizaria.</title>
        <authorList>
            <person name="Hiltunen Thoren M."/>
            <person name="Onut-Brannstrom I."/>
            <person name="Alfjorden A."/>
            <person name="Peckova H."/>
            <person name="Swords F."/>
            <person name="Hooper C."/>
            <person name="Holzer A.S."/>
            <person name="Bass D."/>
            <person name="Burki F."/>
        </authorList>
    </citation>
    <scope>NUCLEOTIDE SEQUENCE [LARGE SCALE GENOMIC DNA]</scope>
    <source>
        <strain evidence="1">20-A016</strain>
    </source>
</reference>
<accession>A0ABV2AID7</accession>
<evidence type="ECO:0000313" key="1">
    <source>
        <dbReference type="EMBL" id="MES1919012.1"/>
    </source>
</evidence>
<organism evidence="1 2">
    <name type="scientific">Bonamia ostreae</name>
    <dbReference type="NCBI Taxonomy" id="126728"/>
    <lineage>
        <taxon>Eukaryota</taxon>
        <taxon>Sar</taxon>
        <taxon>Rhizaria</taxon>
        <taxon>Endomyxa</taxon>
        <taxon>Ascetosporea</taxon>
        <taxon>Haplosporida</taxon>
        <taxon>Bonamia</taxon>
    </lineage>
</organism>
<keyword evidence="2" id="KW-1185">Reference proteome</keyword>
<dbReference type="EMBL" id="JBDODL010000179">
    <property type="protein sequence ID" value="MES1919012.1"/>
    <property type="molecule type" value="Genomic_DNA"/>
</dbReference>
<dbReference type="Proteomes" id="UP001439008">
    <property type="component" value="Unassembled WGS sequence"/>
</dbReference>
<comment type="caution">
    <text evidence="1">The sequence shown here is derived from an EMBL/GenBank/DDBJ whole genome shotgun (WGS) entry which is preliminary data.</text>
</comment>
<sequence>MIENNKFQFLTSLRYHITNVNESDFVYDYGVPVFLLAAQLGKWRNKQNEIKDLLKSLIFESHLYNSNMFLIKMSFELFLDEQEFADIFSQLDSLREIIESDEYREMVQCAIDFLKKHIYGRVTVLRNVLLIFG</sequence>